<accession>A0A127BAD9</accession>
<dbReference type="InterPro" id="IPR024508">
    <property type="entry name" value="DUF3226"/>
</dbReference>
<sequence>MKVLLCEGTRDMEFLSNLLTKLGFQRARVKYNYLWEKLGLNYKKFTVLRNENEEIFIFYPLGGGSKSVIGTIKAESQIINWCERGVSKIGLAIDLDDKTVQGLLSSIEHVLKSKYEVVKEGNFSFKCRCKGCELDVIVIPLGDTRIEEKLGFNVLQHEIEDLILDLALSNENFKHIIGQAIDFYKEKKGKEPTQKAIVKILESLCKDPDYGTFELISEIFSWSSINELPDYVVESIREFIQ</sequence>
<proteinExistence type="predicted"/>
<dbReference type="KEGG" id="pyc:TQ32_04180"/>
<reference evidence="1 2" key="2">
    <citation type="journal article" date="2016" name="Int. J. Syst. Evol. Microbiol.">
        <title>Pyrococcus kukulkanii sp. nov., a hyperthermophilic, piezophilic archaeon isolated from a deep-sea hydrothermal vent.</title>
        <authorList>
            <person name="Callac N."/>
            <person name="Oger P."/>
            <person name="Lesongeur F."/>
            <person name="Rattray J.E."/>
            <person name="Vannier P."/>
            <person name="Michoud G."/>
            <person name="Beauverger M."/>
            <person name="Gayet N."/>
            <person name="Rouxel O."/>
            <person name="Jebbar M."/>
            <person name="Godfroy A."/>
        </authorList>
    </citation>
    <scope>NUCLEOTIDE SEQUENCE [LARGE SCALE GENOMIC DNA]</scope>
    <source>
        <strain evidence="1 2">NCB100</strain>
    </source>
</reference>
<reference evidence="2" key="1">
    <citation type="submission" date="2015-02" db="EMBL/GenBank/DDBJ databases">
        <title>Pyrococcus kukulkanii sp. nov., a novel hyperthermophilic archaeon isolated from a deep-sea hydrothermal vent at the Guaymas Basin.</title>
        <authorList>
            <person name="Oger P.M."/>
            <person name="Callac N."/>
            <person name="Jebbar M."/>
            <person name="Godfroy A."/>
        </authorList>
    </citation>
    <scope>NUCLEOTIDE SEQUENCE [LARGE SCALE GENOMIC DNA]</scope>
    <source>
        <strain evidence="2">NCB100</strain>
    </source>
</reference>
<dbReference type="GeneID" id="28491005"/>
<dbReference type="Gene3D" id="1.10.3490.10">
    <property type="entry name" value="PH0156-like"/>
    <property type="match status" value="1"/>
</dbReference>
<dbReference type="Gene3D" id="3.40.50.10620">
    <property type="entry name" value="PH0156-like domains"/>
    <property type="match status" value="1"/>
</dbReference>
<evidence type="ECO:0000313" key="2">
    <source>
        <dbReference type="Proteomes" id="UP000070587"/>
    </source>
</evidence>
<gene>
    <name evidence="1" type="ORF">TQ32_04180</name>
</gene>
<organism evidence="1 2">
    <name type="scientific">Pyrococcus kukulkanii</name>
    <dbReference type="NCBI Taxonomy" id="1609559"/>
    <lineage>
        <taxon>Archaea</taxon>
        <taxon>Methanobacteriati</taxon>
        <taxon>Methanobacteriota</taxon>
        <taxon>Thermococci</taxon>
        <taxon>Thermococcales</taxon>
        <taxon>Thermococcaceae</taxon>
        <taxon>Pyrococcus</taxon>
    </lineage>
</organism>
<dbReference type="PATRIC" id="fig|1609559.3.peg.870"/>
<protein>
    <recommendedName>
        <fullName evidence="3">DUF3226 domain-containing protein</fullName>
    </recommendedName>
</protein>
<name>A0A127BAD9_9EURY</name>
<dbReference type="STRING" id="1609559.TQ32_04180"/>
<evidence type="ECO:0008006" key="3">
    <source>
        <dbReference type="Google" id="ProtNLM"/>
    </source>
</evidence>
<dbReference type="Pfam" id="PF11536">
    <property type="entry name" value="DUF3226"/>
    <property type="match status" value="1"/>
</dbReference>
<dbReference type="RefSeq" id="WP_068321395.1">
    <property type="nucleotide sequence ID" value="NZ_CP010835.1"/>
</dbReference>
<dbReference type="SUPFAM" id="SSF160945">
    <property type="entry name" value="PH0156-like"/>
    <property type="match status" value="1"/>
</dbReference>
<dbReference type="Proteomes" id="UP000070587">
    <property type="component" value="Chromosome"/>
</dbReference>
<dbReference type="AlphaFoldDB" id="A0A127BAD9"/>
<dbReference type="EMBL" id="CP010835">
    <property type="protein sequence ID" value="AMM53769.1"/>
    <property type="molecule type" value="Genomic_DNA"/>
</dbReference>
<evidence type="ECO:0000313" key="1">
    <source>
        <dbReference type="EMBL" id="AMM53769.1"/>
    </source>
</evidence>